<dbReference type="EC" id="2.5.1.75" evidence="10"/>
<evidence type="ECO:0000256" key="5">
    <source>
        <dbReference type="ARBA" id="ARBA00022694"/>
    </source>
</evidence>
<feature type="site" description="Interaction with substrate tRNA" evidence="10">
    <location>
        <position position="126"/>
    </location>
</feature>
<organism evidence="15">
    <name type="scientific">uncultured Nocardioidaceae bacterium</name>
    <dbReference type="NCBI Taxonomy" id="253824"/>
    <lineage>
        <taxon>Bacteria</taxon>
        <taxon>Bacillati</taxon>
        <taxon>Actinomycetota</taxon>
        <taxon>Actinomycetes</taxon>
        <taxon>Propionibacteriales</taxon>
        <taxon>Nocardioidaceae</taxon>
        <taxon>environmental samples</taxon>
    </lineage>
</organism>
<evidence type="ECO:0000256" key="10">
    <source>
        <dbReference type="HAMAP-Rule" id="MF_00185"/>
    </source>
</evidence>
<evidence type="ECO:0000256" key="8">
    <source>
        <dbReference type="ARBA" id="ARBA00022842"/>
    </source>
</evidence>
<dbReference type="Pfam" id="PF01715">
    <property type="entry name" value="IPPT"/>
    <property type="match status" value="1"/>
</dbReference>
<comment type="caution">
    <text evidence="10">Lacks conserved residue(s) required for the propagation of feature annotation.</text>
</comment>
<dbReference type="InterPro" id="IPR018022">
    <property type="entry name" value="IPT"/>
</dbReference>
<keyword evidence="6 10" id="KW-0547">Nucleotide-binding</keyword>
<dbReference type="InterPro" id="IPR039657">
    <property type="entry name" value="Dimethylallyltransferase"/>
</dbReference>
<dbReference type="PANTHER" id="PTHR11088">
    <property type="entry name" value="TRNA DIMETHYLALLYLTRANSFERASE"/>
    <property type="match status" value="1"/>
</dbReference>
<dbReference type="HAMAP" id="MF_00185">
    <property type="entry name" value="IPP_trans"/>
    <property type="match status" value="1"/>
</dbReference>
<evidence type="ECO:0000256" key="9">
    <source>
        <dbReference type="ARBA" id="ARBA00049563"/>
    </source>
</evidence>
<protein>
    <recommendedName>
        <fullName evidence="10">tRNA dimethylallyltransferase</fullName>
        <ecNumber evidence="10">2.5.1.75</ecNumber>
    </recommendedName>
    <alternativeName>
        <fullName evidence="10">Dimethylallyl diphosphate:tRNA dimethylallyltransferase</fullName>
        <shortName evidence="10">DMAPP:tRNA dimethylallyltransferase</shortName>
        <shortName evidence="10">DMATase</shortName>
    </alternativeName>
    <alternativeName>
        <fullName evidence="10">Isopentenyl-diphosphate:tRNA isopentenyltransferase</fullName>
        <shortName evidence="10">IPP transferase</shortName>
        <shortName evidence="10">IPPT</shortName>
        <shortName evidence="10">IPTase</shortName>
    </alternativeName>
</protein>
<dbReference type="GO" id="GO:0006400">
    <property type="term" value="P:tRNA modification"/>
    <property type="evidence" value="ECO:0007669"/>
    <property type="project" value="TreeGrafter"/>
</dbReference>
<name>A0A6J4L3K1_9ACTN</name>
<evidence type="ECO:0000256" key="13">
    <source>
        <dbReference type="RuleBase" id="RU003785"/>
    </source>
</evidence>
<dbReference type="AlphaFoldDB" id="A0A6J4L3K1"/>
<accession>A0A6J4L3K1</accession>
<dbReference type="Gene3D" id="1.10.20.140">
    <property type="match status" value="1"/>
</dbReference>
<feature type="binding site" evidence="10">
    <location>
        <begin position="16"/>
        <end position="21"/>
    </location>
    <ligand>
        <name>substrate</name>
    </ligand>
</feature>
<keyword evidence="8 10" id="KW-0460">Magnesium</keyword>
<dbReference type="SUPFAM" id="SSF52540">
    <property type="entry name" value="P-loop containing nucleoside triphosphate hydrolases"/>
    <property type="match status" value="1"/>
</dbReference>
<evidence type="ECO:0000313" key="15">
    <source>
        <dbReference type="EMBL" id="CAA9321586.1"/>
    </source>
</evidence>
<evidence type="ECO:0000256" key="14">
    <source>
        <dbReference type="SAM" id="MobiDB-lite"/>
    </source>
</evidence>
<evidence type="ECO:0000256" key="7">
    <source>
        <dbReference type="ARBA" id="ARBA00022840"/>
    </source>
</evidence>
<dbReference type="GO" id="GO:0005524">
    <property type="term" value="F:ATP binding"/>
    <property type="evidence" value="ECO:0007669"/>
    <property type="project" value="UniProtKB-UniRule"/>
</dbReference>
<keyword evidence="5 10" id="KW-0819">tRNA processing</keyword>
<dbReference type="PANTHER" id="PTHR11088:SF60">
    <property type="entry name" value="TRNA DIMETHYLALLYLTRANSFERASE"/>
    <property type="match status" value="1"/>
</dbReference>
<feature type="site" description="Interaction with substrate tRNA" evidence="10">
    <location>
        <position position="105"/>
    </location>
</feature>
<comment type="function">
    <text evidence="2 10 12">Catalyzes the transfer of a dimethylallyl group onto the adenine at position 37 in tRNAs that read codons beginning with uridine, leading to the formation of N6-(dimethylallyl)adenosine (i(6)A).</text>
</comment>
<feature type="binding site" evidence="10">
    <location>
        <begin position="14"/>
        <end position="21"/>
    </location>
    <ligand>
        <name>ATP</name>
        <dbReference type="ChEBI" id="CHEBI:30616"/>
    </ligand>
</feature>
<feature type="region of interest" description="Disordered" evidence="14">
    <location>
        <begin position="297"/>
        <end position="318"/>
    </location>
</feature>
<keyword evidence="4 10" id="KW-0808">Transferase</keyword>
<dbReference type="InterPro" id="IPR027417">
    <property type="entry name" value="P-loop_NTPase"/>
</dbReference>
<evidence type="ECO:0000256" key="12">
    <source>
        <dbReference type="RuleBase" id="RU003784"/>
    </source>
</evidence>
<evidence type="ECO:0000256" key="6">
    <source>
        <dbReference type="ARBA" id="ARBA00022741"/>
    </source>
</evidence>
<dbReference type="EMBL" id="CADCUG010000031">
    <property type="protein sequence ID" value="CAA9321586.1"/>
    <property type="molecule type" value="Genomic_DNA"/>
</dbReference>
<comment type="catalytic activity">
    <reaction evidence="9 10 11">
        <text>adenosine(37) in tRNA + dimethylallyl diphosphate = N(6)-dimethylallyladenosine(37) in tRNA + diphosphate</text>
        <dbReference type="Rhea" id="RHEA:26482"/>
        <dbReference type="Rhea" id="RHEA-COMP:10162"/>
        <dbReference type="Rhea" id="RHEA-COMP:10375"/>
        <dbReference type="ChEBI" id="CHEBI:33019"/>
        <dbReference type="ChEBI" id="CHEBI:57623"/>
        <dbReference type="ChEBI" id="CHEBI:74411"/>
        <dbReference type="ChEBI" id="CHEBI:74415"/>
        <dbReference type="EC" id="2.5.1.75"/>
    </reaction>
</comment>
<proteinExistence type="inferred from homology"/>
<evidence type="ECO:0000256" key="3">
    <source>
        <dbReference type="ARBA" id="ARBA00005842"/>
    </source>
</evidence>
<dbReference type="Gene3D" id="3.40.50.300">
    <property type="entry name" value="P-loop containing nucleotide triphosphate hydrolases"/>
    <property type="match status" value="1"/>
</dbReference>
<comment type="similarity">
    <text evidence="3 10 13">Belongs to the IPP transferase family.</text>
</comment>
<keyword evidence="7 10" id="KW-0067">ATP-binding</keyword>
<dbReference type="FunFam" id="1.10.20.140:FF:000001">
    <property type="entry name" value="tRNA dimethylallyltransferase"/>
    <property type="match status" value="1"/>
</dbReference>
<comment type="subunit">
    <text evidence="10">Monomer.</text>
</comment>
<evidence type="ECO:0000256" key="2">
    <source>
        <dbReference type="ARBA" id="ARBA00003213"/>
    </source>
</evidence>
<sequence>MPSASDGPVVAVVGPTAAGKSDLAVALALAIGGEVVNADSMQLYRGMDIGTAKLPEDQRRGVPHHLLDVLDVTQTASVAAYQRAARDVIAGCHTRGVVPVLVGGSALYVRAVVDRLEFPGTDPAVRERLEAELESMGAAAMHARLAAVDPAAAAAVLPGNGRRIVRALEVVELTGSFSAVLPEPAAAYDRVTLIGLDVPRMELDRRVDARVGAMWSEGLVDEVRRLEVQGLRQGRTASRALGYAQVLAYLAGESTEATAREETARRTRRFVRRQDAWFRRDHRVRWLSAGEEAARASEAASDLVGQAVSGAEEPLRPR</sequence>
<feature type="region of interest" description="Interaction with substrate tRNA" evidence="10">
    <location>
        <begin position="39"/>
        <end position="42"/>
    </location>
</feature>
<evidence type="ECO:0000256" key="4">
    <source>
        <dbReference type="ARBA" id="ARBA00022679"/>
    </source>
</evidence>
<dbReference type="GO" id="GO:0052381">
    <property type="term" value="F:tRNA dimethylallyltransferase activity"/>
    <property type="evidence" value="ECO:0007669"/>
    <property type="project" value="UniProtKB-UniRule"/>
</dbReference>
<dbReference type="NCBIfam" id="TIGR00174">
    <property type="entry name" value="miaA"/>
    <property type="match status" value="1"/>
</dbReference>
<gene>
    <name evidence="10" type="primary">miaA</name>
    <name evidence="15" type="ORF">AVDCRST_MAG29-358</name>
</gene>
<evidence type="ECO:0000256" key="11">
    <source>
        <dbReference type="RuleBase" id="RU003783"/>
    </source>
</evidence>
<comment type="cofactor">
    <cofactor evidence="1 10">
        <name>Mg(2+)</name>
        <dbReference type="ChEBI" id="CHEBI:18420"/>
    </cofactor>
</comment>
<evidence type="ECO:0000256" key="1">
    <source>
        <dbReference type="ARBA" id="ARBA00001946"/>
    </source>
</evidence>
<reference evidence="15" key="1">
    <citation type="submission" date="2020-02" db="EMBL/GenBank/DDBJ databases">
        <authorList>
            <person name="Meier V. D."/>
        </authorList>
    </citation>
    <scope>NUCLEOTIDE SEQUENCE</scope>
    <source>
        <strain evidence="15">AVDCRST_MAG29</strain>
    </source>
</reference>